<comment type="caution">
    <text evidence="2">The sequence shown here is derived from an EMBL/GenBank/DDBJ whole genome shotgun (WGS) entry which is preliminary data.</text>
</comment>
<dbReference type="InterPro" id="IPR014710">
    <property type="entry name" value="RmlC-like_jellyroll"/>
</dbReference>
<evidence type="ECO:0000313" key="3">
    <source>
        <dbReference type="Proteomes" id="UP001589894"/>
    </source>
</evidence>
<name>A0ABV6P2W3_9ACTN</name>
<gene>
    <name evidence="2" type="ORF">ACFFHU_24925</name>
</gene>
<sequence>MADFVMRRWDLRPVPYPQAPPHIHDRGDEGFAVLDGLLDVTLGTEVRRLGSGEFLIVPAGTVHTFATVDDIPASVIVTMTPQIDALVRELHRVPDEERPAVWARYHSRMI</sequence>
<feature type="domain" description="Cupin type-2" evidence="1">
    <location>
        <begin position="18"/>
        <end position="78"/>
    </location>
</feature>
<accession>A0ABV6P2W3</accession>
<dbReference type="Pfam" id="PF07883">
    <property type="entry name" value="Cupin_2"/>
    <property type="match status" value="1"/>
</dbReference>
<dbReference type="SUPFAM" id="SSF51182">
    <property type="entry name" value="RmlC-like cupins"/>
    <property type="match status" value="1"/>
</dbReference>
<evidence type="ECO:0000313" key="2">
    <source>
        <dbReference type="EMBL" id="MFC0567371.1"/>
    </source>
</evidence>
<dbReference type="Proteomes" id="UP001589894">
    <property type="component" value="Unassembled WGS sequence"/>
</dbReference>
<dbReference type="InterPro" id="IPR011051">
    <property type="entry name" value="RmlC_Cupin_sf"/>
</dbReference>
<reference evidence="2 3" key="1">
    <citation type="submission" date="2024-09" db="EMBL/GenBank/DDBJ databases">
        <authorList>
            <person name="Sun Q."/>
            <person name="Mori K."/>
        </authorList>
    </citation>
    <scope>NUCLEOTIDE SEQUENCE [LARGE SCALE GENOMIC DNA]</scope>
    <source>
        <strain evidence="2 3">TBRC 2205</strain>
    </source>
</reference>
<keyword evidence="3" id="KW-1185">Reference proteome</keyword>
<dbReference type="RefSeq" id="WP_377342668.1">
    <property type="nucleotide sequence ID" value="NZ_JBHLUE010000021.1"/>
</dbReference>
<protein>
    <submittedName>
        <fullName evidence="2">Cupin domain-containing protein</fullName>
    </submittedName>
</protein>
<evidence type="ECO:0000259" key="1">
    <source>
        <dbReference type="Pfam" id="PF07883"/>
    </source>
</evidence>
<dbReference type="Gene3D" id="2.60.120.10">
    <property type="entry name" value="Jelly Rolls"/>
    <property type="match status" value="1"/>
</dbReference>
<organism evidence="2 3">
    <name type="scientific">Plantactinospora siamensis</name>
    <dbReference type="NCBI Taxonomy" id="555372"/>
    <lineage>
        <taxon>Bacteria</taxon>
        <taxon>Bacillati</taxon>
        <taxon>Actinomycetota</taxon>
        <taxon>Actinomycetes</taxon>
        <taxon>Micromonosporales</taxon>
        <taxon>Micromonosporaceae</taxon>
        <taxon>Plantactinospora</taxon>
    </lineage>
</organism>
<dbReference type="InterPro" id="IPR013096">
    <property type="entry name" value="Cupin_2"/>
</dbReference>
<dbReference type="EMBL" id="JBHLUE010000021">
    <property type="protein sequence ID" value="MFC0567371.1"/>
    <property type="molecule type" value="Genomic_DNA"/>
</dbReference>
<dbReference type="PANTHER" id="PTHR36440:SF1">
    <property type="entry name" value="PUTATIVE (AFU_ORTHOLOGUE AFUA_8G07350)-RELATED"/>
    <property type="match status" value="1"/>
</dbReference>
<dbReference type="InterPro" id="IPR053146">
    <property type="entry name" value="QDO-like"/>
</dbReference>
<dbReference type="PANTHER" id="PTHR36440">
    <property type="entry name" value="PUTATIVE (AFU_ORTHOLOGUE AFUA_8G07350)-RELATED"/>
    <property type="match status" value="1"/>
</dbReference>
<proteinExistence type="predicted"/>